<dbReference type="EMBL" id="QLLL01000004">
    <property type="protein sequence ID" value="RAJ05532.1"/>
    <property type="molecule type" value="Genomic_DNA"/>
</dbReference>
<dbReference type="RefSeq" id="WP_158538613.1">
    <property type="nucleotide sequence ID" value="NZ_QLLL01000004.1"/>
</dbReference>
<dbReference type="PANTHER" id="PTHR30441:SF4">
    <property type="entry name" value="PROTEIN ASMA"/>
    <property type="match status" value="1"/>
</dbReference>
<dbReference type="AlphaFoldDB" id="A0A327QPF5"/>
<dbReference type="OrthoDB" id="1489065at2"/>
<proteinExistence type="predicted"/>
<comment type="caution">
    <text evidence="2">The sequence shown here is derived from an EMBL/GenBank/DDBJ whole genome shotgun (WGS) entry which is preliminary data.</text>
</comment>
<feature type="domain" description="AsmA" evidence="1">
    <location>
        <begin position="6"/>
        <end position="162"/>
    </location>
</feature>
<reference evidence="2 3" key="1">
    <citation type="submission" date="2018-06" db="EMBL/GenBank/DDBJ databases">
        <title>Genomic Encyclopedia of Archaeal and Bacterial Type Strains, Phase II (KMG-II): from individual species to whole genera.</title>
        <authorList>
            <person name="Goeker M."/>
        </authorList>
    </citation>
    <scope>NUCLEOTIDE SEQUENCE [LARGE SCALE GENOMIC DNA]</scope>
    <source>
        <strain evidence="2 3">DSM 23857</strain>
    </source>
</reference>
<dbReference type="GO" id="GO:0090313">
    <property type="term" value="P:regulation of protein targeting to membrane"/>
    <property type="evidence" value="ECO:0007669"/>
    <property type="project" value="TreeGrafter"/>
</dbReference>
<dbReference type="Proteomes" id="UP000249547">
    <property type="component" value="Unassembled WGS sequence"/>
</dbReference>
<evidence type="ECO:0000259" key="1">
    <source>
        <dbReference type="Pfam" id="PF05170"/>
    </source>
</evidence>
<accession>A0A327QPF5</accession>
<protein>
    <submittedName>
        <fullName evidence="2">AsmA-like protein</fullName>
    </submittedName>
</protein>
<dbReference type="GO" id="GO:0005886">
    <property type="term" value="C:plasma membrane"/>
    <property type="evidence" value="ECO:0007669"/>
    <property type="project" value="TreeGrafter"/>
</dbReference>
<gene>
    <name evidence="2" type="ORF">LX64_02692</name>
</gene>
<sequence>MRKWMRILAIVGGSLLGLIVLLWLGFALIIQQQKASLLAQINTKINEELNATVVIEDMEPSLVRSFPNISVSLEKVSVKDSLWSVHHRALLEVDRIFVKVNTFALLKKKIDIRQITLEDGTIYIYTDTSGYSNTDIIRSHEHKNKQQTGHTDVSKFELNNIQFVVENKPKHKFFQFDIQHLEGNTEERDTMLDIRLKHDILIKEMQFNTEKGSFLKDKLLAGKLLLHFNKKQRALVIPHQDIRLNKQIYSIDGQFSMAKENRQWGLNIVANELRFEEAMSIVSPSISKKLDSLSFKKPLDIKAQLVGIMHYPDTPLINIQYQTQNNEIEVKGNTLTNCSFTGTFNNDLQHGKGHNDENTQLQIHGFKADYATIPLVADTLIVTNLKHPVLQGWFRSFFPLSNLNELLEGTFAFTSGEAKAQLYYKGGIKRGDTIVPHLSGTVAIQKGALTYLPRNVQFHDCFATLDFTGTDLYFKEVKVASQKSQLQLDGSVANITNLYFHDPAKILLNWNIRSPKLDLNEFRSFIGIRSGSKKPVSTKQKRKNMSKFAHQMDIMLADCSVAMNVAVDQLLYERFTAQQVRSALTLTQTGLHVQQLQVQHAGGSLQATADMDFAGQANAFKVNANINNVHIDQLFYAFNNFGLDGLSSKNLRGILQAKANVSGRVLDDGKIVPRSLYGTVAFNLRKGALVNFPPLQGIADLMFAKRNLDNIQFENLQNTLQIKGNKIDIPPMKISSTAINIDLQGTYGMPAGTDIYMDVPLRNPQKDADITDKAEKAKRRQKGIVLHLHATDNGKSGPVKIKLGKKRDG</sequence>
<evidence type="ECO:0000313" key="2">
    <source>
        <dbReference type="EMBL" id="RAJ05532.1"/>
    </source>
</evidence>
<feature type="domain" description="AsmA" evidence="1">
    <location>
        <begin position="497"/>
        <end position="690"/>
    </location>
</feature>
<dbReference type="InterPro" id="IPR007844">
    <property type="entry name" value="AsmA"/>
</dbReference>
<organism evidence="2 3">
    <name type="scientific">Chitinophaga skermanii</name>
    <dbReference type="NCBI Taxonomy" id="331697"/>
    <lineage>
        <taxon>Bacteria</taxon>
        <taxon>Pseudomonadati</taxon>
        <taxon>Bacteroidota</taxon>
        <taxon>Chitinophagia</taxon>
        <taxon>Chitinophagales</taxon>
        <taxon>Chitinophagaceae</taxon>
        <taxon>Chitinophaga</taxon>
    </lineage>
</organism>
<dbReference type="Pfam" id="PF05170">
    <property type="entry name" value="AsmA"/>
    <property type="match status" value="2"/>
</dbReference>
<dbReference type="PANTHER" id="PTHR30441">
    <property type="entry name" value="DUF748 DOMAIN-CONTAINING PROTEIN"/>
    <property type="match status" value="1"/>
</dbReference>
<name>A0A327QPF5_9BACT</name>
<keyword evidence="3" id="KW-1185">Reference proteome</keyword>
<dbReference type="InterPro" id="IPR052894">
    <property type="entry name" value="AsmA-related"/>
</dbReference>
<evidence type="ECO:0000313" key="3">
    <source>
        <dbReference type="Proteomes" id="UP000249547"/>
    </source>
</evidence>